<dbReference type="EMBL" id="JABSTV010001254">
    <property type="protein sequence ID" value="KAH7939991.1"/>
    <property type="molecule type" value="Genomic_DNA"/>
</dbReference>
<evidence type="ECO:0000256" key="1">
    <source>
        <dbReference type="SAM" id="MobiDB-lite"/>
    </source>
</evidence>
<sequence length="375" mass="41811">MPAYSRPATGAPPVEQLSRKFPKHPPTTAIIGNSQTRYLHRHFNPHDRATPAIITIRGASTFDIEKELASIPRSVTTLVFHVGTSELASYGLDESLRRLRRLVNNTLRTRQELERLVVSCVLPRYPNQRLERSNEQFVHRFHREARQFNETVKAYCRRPSKVSYVDYQFEQLPPRRFLAADGLHPSFMGVALIAETLKSALGRGDLEATTGWSTQPTAPVNIRSSQQNTHDTKPTYQHVPGAPHPPNITAEFPTIGETVTPARPKHPLTIINSAPLLGGKSAGQPRRAPLLRTARPEELHDSTTTPLLKGKPAELRSRVPLLRTPGPELPTNTDILHSTIAGSPMPESSLQRRRPAGHNYNLRTSSVPSPHPKED</sequence>
<dbReference type="Gene3D" id="3.40.50.1110">
    <property type="entry name" value="SGNH hydrolase"/>
    <property type="match status" value="1"/>
</dbReference>
<dbReference type="AlphaFoldDB" id="A0A9D4PHI9"/>
<dbReference type="InterPro" id="IPR036514">
    <property type="entry name" value="SGNH_hydro_sf"/>
</dbReference>
<feature type="region of interest" description="Disordered" evidence="1">
    <location>
        <begin position="208"/>
        <end position="233"/>
    </location>
</feature>
<accession>A0A9D4PHI9</accession>
<reference evidence="2" key="1">
    <citation type="journal article" date="2020" name="Cell">
        <title>Large-Scale Comparative Analyses of Tick Genomes Elucidate Their Genetic Diversity and Vector Capacities.</title>
        <authorList>
            <consortium name="Tick Genome and Microbiome Consortium (TIGMIC)"/>
            <person name="Jia N."/>
            <person name="Wang J."/>
            <person name="Shi W."/>
            <person name="Du L."/>
            <person name="Sun Y."/>
            <person name="Zhan W."/>
            <person name="Jiang J.F."/>
            <person name="Wang Q."/>
            <person name="Zhang B."/>
            <person name="Ji P."/>
            <person name="Bell-Sakyi L."/>
            <person name="Cui X.M."/>
            <person name="Yuan T.T."/>
            <person name="Jiang B.G."/>
            <person name="Yang W.F."/>
            <person name="Lam T.T."/>
            <person name="Chang Q.C."/>
            <person name="Ding S.J."/>
            <person name="Wang X.J."/>
            <person name="Zhu J.G."/>
            <person name="Ruan X.D."/>
            <person name="Zhao L."/>
            <person name="Wei J.T."/>
            <person name="Ye R.Z."/>
            <person name="Que T.C."/>
            <person name="Du C.H."/>
            <person name="Zhou Y.H."/>
            <person name="Cheng J.X."/>
            <person name="Dai P.F."/>
            <person name="Guo W.B."/>
            <person name="Han X.H."/>
            <person name="Huang E.J."/>
            <person name="Li L.F."/>
            <person name="Wei W."/>
            <person name="Gao Y.C."/>
            <person name="Liu J.Z."/>
            <person name="Shao H.Z."/>
            <person name="Wang X."/>
            <person name="Wang C.C."/>
            <person name="Yang T.C."/>
            <person name="Huo Q.B."/>
            <person name="Li W."/>
            <person name="Chen H.Y."/>
            <person name="Chen S.E."/>
            <person name="Zhou L.G."/>
            <person name="Ni X.B."/>
            <person name="Tian J.H."/>
            <person name="Sheng Y."/>
            <person name="Liu T."/>
            <person name="Pan Y.S."/>
            <person name="Xia L.Y."/>
            <person name="Li J."/>
            <person name="Zhao F."/>
            <person name="Cao W.C."/>
        </authorList>
    </citation>
    <scope>NUCLEOTIDE SEQUENCE</scope>
    <source>
        <strain evidence="2">Rsan-2018</strain>
    </source>
</reference>
<feature type="region of interest" description="Disordered" evidence="1">
    <location>
        <begin position="1"/>
        <end position="26"/>
    </location>
</feature>
<proteinExistence type="predicted"/>
<evidence type="ECO:0000313" key="2">
    <source>
        <dbReference type="EMBL" id="KAH7939991.1"/>
    </source>
</evidence>
<dbReference type="CDD" id="cd00229">
    <property type="entry name" value="SGNH_hydrolase"/>
    <property type="match status" value="1"/>
</dbReference>
<feature type="compositionally biased region" description="Polar residues" evidence="1">
    <location>
        <begin position="210"/>
        <end position="229"/>
    </location>
</feature>
<feature type="region of interest" description="Disordered" evidence="1">
    <location>
        <begin position="291"/>
        <end position="375"/>
    </location>
</feature>
<evidence type="ECO:0008006" key="4">
    <source>
        <dbReference type="Google" id="ProtNLM"/>
    </source>
</evidence>
<evidence type="ECO:0000313" key="3">
    <source>
        <dbReference type="Proteomes" id="UP000821837"/>
    </source>
</evidence>
<protein>
    <recommendedName>
        <fullName evidence="4">SGNH hydrolase-type esterase domain-containing protein</fullName>
    </recommendedName>
</protein>
<reference evidence="2" key="2">
    <citation type="submission" date="2021-09" db="EMBL/GenBank/DDBJ databases">
        <authorList>
            <person name="Jia N."/>
            <person name="Wang J."/>
            <person name="Shi W."/>
            <person name="Du L."/>
            <person name="Sun Y."/>
            <person name="Zhan W."/>
            <person name="Jiang J."/>
            <person name="Wang Q."/>
            <person name="Zhang B."/>
            <person name="Ji P."/>
            <person name="Sakyi L.B."/>
            <person name="Cui X."/>
            <person name="Yuan T."/>
            <person name="Jiang B."/>
            <person name="Yang W."/>
            <person name="Lam T.T.-Y."/>
            <person name="Chang Q."/>
            <person name="Ding S."/>
            <person name="Wang X."/>
            <person name="Zhu J."/>
            <person name="Ruan X."/>
            <person name="Zhao L."/>
            <person name="Wei J."/>
            <person name="Que T."/>
            <person name="Du C."/>
            <person name="Cheng J."/>
            <person name="Dai P."/>
            <person name="Han X."/>
            <person name="Huang E."/>
            <person name="Gao Y."/>
            <person name="Liu J."/>
            <person name="Shao H."/>
            <person name="Ye R."/>
            <person name="Li L."/>
            <person name="Wei W."/>
            <person name="Wang X."/>
            <person name="Wang C."/>
            <person name="Huo Q."/>
            <person name="Li W."/>
            <person name="Guo W."/>
            <person name="Chen H."/>
            <person name="Chen S."/>
            <person name="Zhou L."/>
            <person name="Zhou L."/>
            <person name="Ni X."/>
            <person name="Tian J."/>
            <person name="Zhou Y."/>
            <person name="Sheng Y."/>
            <person name="Liu T."/>
            <person name="Pan Y."/>
            <person name="Xia L."/>
            <person name="Li J."/>
            <person name="Zhao F."/>
            <person name="Cao W."/>
        </authorList>
    </citation>
    <scope>NUCLEOTIDE SEQUENCE</scope>
    <source>
        <strain evidence="2">Rsan-2018</strain>
        <tissue evidence="2">Larvae</tissue>
    </source>
</reference>
<dbReference type="Proteomes" id="UP000821837">
    <property type="component" value="Chromosome 8"/>
</dbReference>
<comment type="caution">
    <text evidence="2">The sequence shown here is derived from an EMBL/GenBank/DDBJ whole genome shotgun (WGS) entry which is preliminary data.</text>
</comment>
<dbReference type="SUPFAM" id="SSF52266">
    <property type="entry name" value="SGNH hydrolase"/>
    <property type="match status" value="1"/>
</dbReference>
<keyword evidence="3" id="KW-1185">Reference proteome</keyword>
<gene>
    <name evidence="2" type="ORF">HPB52_020081</name>
</gene>
<dbReference type="OrthoDB" id="6509227at2759"/>
<name>A0A9D4PHI9_RHISA</name>
<organism evidence="2 3">
    <name type="scientific">Rhipicephalus sanguineus</name>
    <name type="common">Brown dog tick</name>
    <name type="synonym">Ixodes sanguineus</name>
    <dbReference type="NCBI Taxonomy" id="34632"/>
    <lineage>
        <taxon>Eukaryota</taxon>
        <taxon>Metazoa</taxon>
        <taxon>Ecdysozoa</taxon>
        <taxon>Arthropoda</taxon>
        <taxon>Chelicerata</taxon>
        <taxon>Arachnida</taxon>
        <taxon>Acari</taxon>
        <taxon>Parasitiformes</taxon>
        <taxon>Ixodida</taxon>
        <taxon>Ixodoidea</taxon>
        <taxon>Ixodidae</taxon>
        <taxon>Rhipicephalinae</taxon>
        <taxon>Rhipicephalus</taxon>
        <taxon>Rhipicephalus</taxon>
    </lineage>
</organism>